<organism evidence="1 2">
    <name type="scientific">Polaribacter aquimarinus</name>
    <dbReference type="NCBI Taxonomy" id="2100726"/>
    <lineage>
        <taxon>Bacteria</taxon>
        <taxon>Pseudomonadati</taxon>
        <taxon>Bacteroidota</taxon>
        <taxon>Flavobacteriia</taxon>
        <taxon>Flavobacteriales</taxon>
        <taxon>Flavobacteriaceae</taxon>
    </lineage>
</organism>
<proteinExistence type="predicted"/>
<evidence type="ECO:0000313" key="1">
    <source>
        <dbReference type="EMBL" id="PWG04526.1"/>
    </source>
</evidence>
<accession>A0A2U2J861</accession>
<evidence type="ECO:0008006" key="3">
    <source>
        <dbReference type="Google" id="ProtNLM"/>
    </source>
</evidence>
<dbReference type="Proteomes" id="UP000245670">
    <property type="component" value="Unassembled WGS sequence"/>
</dbReference>
<reference evidence="1 2" key="1">
    <citation type="submission" date="2018-05" db="EMBL/GenBank/DDBJ databases">
        <title>Polaribacter aquimarinus sp. nov., isolated from sediment in a sediment of sea.</title>
        <authorList>
            <person name="Lu D."/>
        </authorList>
    </citation>
    <scope>NUCLEOTIDE SEQUENCE [LARGE SCALE GENOMIC DNA]</scope>
    <source>
        <strain evidence="1 2">ZY113</strain>
    </source>
</reference>
<keyword evidence="2" id="KW-1185">Reference proteome</keyword>
<dbReference type="AlphaFoldDB" id="A0A2U2J861"/>
<protein>
    <recommendedName>
        <fullName evidence="3">Lipoprotein</fullName>
    </recommendedName>
</protein>
<dbReference type="PROSITE" id="PS51257">
    <property type="entry name" value="PROKAR_LIPOPROTEIN"/>
    <property type="match status" value="1"/>
</dbReference>
<name>A0A2U2J861_9FLAO</name>
<dbReference type="EMBL" id="QFFG01000005">
    <property type="protein sequence ID" value="PWG04526.1"/>
    <property type="molecule type" value="Genomic_DNA"/>
</dbReference>
<sequence length="208" mass="23933">MKNLVYFFLVFILFYACGLDKTEKANAIQQQKPLLSIVKKHVKLEAIHPEFKDSIKDWKEFNSVADFIEKFKEVSPNEALSNALQLRDLTKSLKDSVKPKMFLIPSFMARLNVFYNETLRLADITFIPAISAKEINEQVDKTIQAFSAINSKVNTLYSKKRFEAAIDVDFDFVGIDSTKMDTITKKSIKNNSIEKIKKQKKVPIKTKQ</sequence>
<gene>
    <name evidence="1" type="ORF">DIS07_11280</name>
</gene>
<evidence type="ECO:0000313" key="2">
    <source>
        <dbReference type="Proteomes" id="UP000245670"/>
    </source>
</evidence>
<comment type="caution">
    <text evidence="1">The sequence shown here is derived from an EMBL/GenBank/DDBJ whole genome shotgun (WGS) entry which is preliminary data.</text>
</comment>